<sequence>MPVRGEDNVWGSEMWWDFNTRVQLGLDDIPILVSDGLSDDPWDEDVLDEVLRFKKSFLASEEEASHTAPATATVPTADTKDQKEKLISENDDSGYSSAESSNSPSSSNTNLREE</sequence>
<evidence type="ECO:0000313" key="2">
    <source>
        <dbReference type="EMBL" id="KAF9445306.1"/>
    </source>
</evidence>
<feature type="region of interest" description="Disordered" evidence="1">
    <location>
        <begin position="60"/>
        <end position="114"/>
    </location>
</feature>
<organism evidence="2 3">
    <name type="scientific">Macrolepiota fuliginosa MF-IS2</name>
    <dbReference type="NCBI Taxonomy" id="1400762"/>
    <lineage>
        <taxon>Eukaryota</taxon>
        <taxon>Fungi</taxon>
        <taxon>Dikarya</taxon>
        <taxon>Basidiomycota</taxon>
        <taxon>Agaricomycotina</taxon>
        <taxon>Agaricomycetes</taxon>
        <taxon>Agaricomycetidae</taxon>
        <taxon>Agaricales</taxon>
        <taxon>Agaricineae</taxon>
        <taxon>Agaricaceae</taxon>
        <taxon>Macrolepiota</taxon>
    </lineage>
</organism>
<feature type="compositionally biased region" description="Low complexity" evidence="1">
    <location>
        <begin position="66"/>
        <end position="77"/>
    </location>
</feature>
<comment type="caution">
    <text evidence="2">The sequence shown here is derived from an EMBL/GenBank/DDBJ whole genome shotgun (WGS) entry which is preliminary data.</text>
</comment>
<reference evidence="2" key="1">
    <citation type="submission" date="2020-11" db="EMBL/GenBank/DDBJ databases">
        <authorList>
            <consortium name="DOE Joint Genome Institute"/>
            <person name="Ahrendt S."/>
            <person name="Riley R."/>
            <person name="Andreopoulos W."/>
            <person name="Labutti K."/>
            <person name="Pangilinan J."/>
            <person name="Ruiz-Duenas F.J."/>
            <person name="Barrasa J.M."/>
            <person name="Sanchez-Garcia M."/>
            <person name="Camarero S."/>
            <person name="Miyauchi S."/>
            <person name="Serrano A."/>
            <person name="Linde D."/>
            <person name="Babiker R."/>
            <person name="Drula E."/>
            <person name="Ayuso-Fernandez I."/>
            <person name="Pacheco R."/>
            <person name="Padilla G."/>
            <person name="Ferreira P."/>
            <person name="Barriuso J."/>
            <person name="Kellner H."/>
            <person name="Castanera R."/>
            <person name="Alfaro M."/>
            <person name="Ramirez L."/>
            <person name="Pisabarro A.G."/>
            <person name="Kuo A."/>
            <person name="Tritt A."/>
            <person name="Lipzen A."/>
            <person name="He G."/>
            <person name="Yan M."/>
            <person name="Ng V."/>
            <person name="Cullen D."/>
            <person name="Martin F."/>
            <person name="Rosso M.-N."/>
            <person name="Henrissat B."/>
            <person name="Hibbett D."/>
            <person name="Martinez A.T."/>
            <person name="Grigoriev I.V."/>
        </authorList>
    </citation>
    <scope>NUCLEOTIDE SEQUENCE</scope>
    <source>
        <strain evidence="2">MF-IS2</strain>
    </source>
</reference>
<dbReference type="AlphaFoldDB" id="A0A9P5X9L7"/>
<name>A0A9P5X9L7_9AGAR</name>
<keyword evidence="3" id="KW-1185">Reference proteome</keyword>
<gene>
    <name evidence="2" type="ORF">P691DRAFT_762628</name>
</gene>
<accession>A0A9P5X9L7</accession>
<evidence type="ECO:0000313" key="3">
    <source>
        <dbReference type="Proteomes" id="UP000807342"/>
    </source>
</evidence>
<dbReference type="Proteomes" id="UP000807342">
    <property type="component" value="Unassembled WGS sequence"/>
</dbReference>
<proteinExistence type="predicted"/>
<protein>
    <submittedName>
        <fullName evidence="2">Uncharacterized protein</fullName>
    </submittedName>
</protein>
<feature type="compositionally biased region" description="Low complexity" evidence="1">
    <location>
        <begin position="93"/>
        <end position="107"/>
    </location>
</feature>
<feature type="compositionally biased region" description="Basic and acidic residues" evidence="1">
    <location>
        <begin position="78"/>
        <end position="88"/>
    </location>
</feature>
<dbReference type="EMBL" id="MU151310">
    <property type="protein sequence ID" value="KAF9445306.1"/>
    <property type="molecule type" value="Genomic_DNA"/>
</dbReference>
<evidence type="ECO:0000256" key="1">
    <source>
        <dbReference type="SAM" id="MobiDB-lite"/>
    </source>
</evidence>
<dbReference type="OrthoDB" id="60843at2759"/>